<dbReference type="EMBL" id="CP040871">
    <property type="protein sequence ID" value="QDA57278.1"/>
    <property type="molecule type" value="Genomic_DNA"/>
</dbReference>
<feature type="transmembrane region" description="Helical" evidence="1">
    <location>
        <begin position="111"/>
        <end position="133"/>
    </location>
</feature>
<evidence type="ECO:0000313" key="2">
    <source>
        <dbReference type="EMBL" id="QDA57278.1"/>
    </source>
</evidence>
<dbReference type="Proteomes" id="UP000308149">
    <property type="component" value="Chromosome"/>
</dbReference>
<reference evidence="2 3" key="1">
    <citation type="submission" date="2019-06" db="EMBL/GenBank/DDBJ databases">
        <title>Thermomonas aquatica sp. nov., isolated from an industrial wastewater treatment plant.</title>
        <authorList>
            <person name="Jeon J.H."/>
            <person name="Park D.-S."/>
        </authorList>
    </citation>
    <scope>NUCLEOTIDE SEQUENCE [LARGE SCALE GENOMIC DNA]</scope>
    <source>
        <strain evidence="2 3">SY21</strain>
    </source>
</reference>
<proteinExistence type="predicted"/>
<dbReference type="OrthoDB" id="8912654at2"/>
<keyword evidence="1" id="KW-1133">Transmembrane helix</keyword>
<keyword evidence="3" id="KW-1185">Reference proteome</keyword>
<gene>
    <name evidence="2" type="ORF">FHQ07_08105</name>
</gene>
<evidence type="ECO:0000313" key="3">
    <source>
        <dbReference type="Proteomes" id="UP000308149"/>
    </source>
</evidence>
<dbReference type="AlphaFoldDB" id="A0A5B7ZQP3"/>
<dbReference type="KEGG" id="thes:FHQ07_08105"/>
<dbReference type="RefSeq" id="WP_139716329.1">
    <property type="nucleotide sequence ID" value="NZ_CP040871.1"/>
</dbReference>
<protein>
    <submittedName>
        <fullName evidence="2">DUF1449 family protein</fullName>
    </submittedName>
</protein>
<name>A0A5B7ZQP3_9GAMM</name>
<feature type="transmembrane region" description="Helical" evidence="1">
    <location>
        <begin position="14"/>
        <end position="35"/>
    </location>
</feature>
<keyword evidence="1" id="KW-0472">Membrane</keyword>
<accession>A0A5B7ZQP3</accession>
<sequence>MTEFYTTALTFPTLLYSILLAFCVVYWLLAATGLVDNDTIHGLLHHHDGLDGIHTHHHHDGAADNAGMIARLGLSGVPFMLILSVLVFFGWLITYFAQLLVLQYLPDSLRVLAGIGVLVAALLPGLVLTSLLLRPVARLIMKLRPPVPPSVLGKAGNVISPQVTETEGRAEFADGGAGLILQVRAPPGTTFHRGDRVVLLSFDEQSHAYAVIAESEFLSR</sequence>
<keyword evidence="1" id="KW-0812">Transmembrane</keyword>
<organism evidence="2 3">
    <name type="scientific">Thermomonas aquatica</name>
    <dbReference type="NCBI Taxonomy" id="2202149"/>
    <lineage>
        <taxon>Bacteria</taxon>
        <taxon>Pseudomonadati</taxon>
        <taxon>Pseudomonadota</taxon>
        <taxon>Gammaproteobacteria</taxon>
        <taxon>Lysobacterales</taxon>
        <taxon>Lysobacteraceae</taxon>
        <taxon>Thermomonas</taxon>
    </lineage>
</organism>
<evidence type="ECO:0000256" key="1">
    <source>
        <dbReference type="SAM" id="Phobius"/>
    </source>
</evidence>
<feature type="transmembrane region" description="Helical" evidence="1">
    <location>
        <begin position="79"/>
        <end position="105"/>
    </location>
</feature>